<evidence type="ECO:0000256" key="5">
    <source>
        <dbReference type="ARBA" id="ARBA00038359"/>
    </source>
</evidence>
<dbReference type="OrthoDB" id="5378633at2759"/>
<evidence type="ECO:0000256" key="1">
    <source>
        <dbReference type="ARBA" id="ARBA00004141"/>
    </source>
</evidence>
<dbReference type="PANTHER" id="PTHR33048">
    <property type="entry name" value="PTH11-LIKE INTEGRAL MEMBRANE PROTEIN (AFU_ORTHOLOGUE AFUA_5G11245)"/>
    <property type="match status" value="1"/>
</dbReference>
<accession>A0A6A5WQ89</accession>
<protein>
    <recommendedName>
        <fullName evidence="7">Rhodopsin domain-containing protein</fullName>
    </recommendedName>
</protein>
<evidence type="ECO:0000256" key="2">
    <source>
        <dbReference type="ARBA" id="ARBA00022692"/>
    </source>
</evidence>
<dbReference type="EMBL" id="ML977574">
    <property type="protein sequence ID" value="KAF2003074.1"/>
    <property type="molecule type" value="Genomic_DNA"/>
</dbReference>
<feature type="transmembrane region" description="Helical" evidence="6">
    <location>
        <begin position="125"/>
        <end position="147"/>
    </location>
</feature>
<evidence type="ECO:0000256" key="3">
    <source>
        <dbReference type="ARBA" id="ARBA00022989"/>
    </source>
</evidence>
<dbReference type="Proteomes" id="UP000799779">
    <property type="component" value="Unassembled WGS sequence"/>
</dbReference>
<keyword evidence="3 6" id="KW-1133">Transmembrane helix</keyword>
<evidence type="ECO:0000259" key="7">
    <source>
        <dbReference type="Pfam" id="PF20684"/>
    </source>
</evidence>
<sequence length="369" mass="41495">MALQRAGYYSYDTYLIWLCVYVGLASLAVVVRVWARMVKRSGLWWDDWCVVGGLVVFWGVAGIILVARSRADEDPEKISKGRVLGTRRLLFAIIELAIITITFARLSVIFLYYRLFSTTSRCLKILLYILGSISLAWMVSLVIATPLQCKPLGSYLDPFMKRTCINTQVMFVVGEGISCALDVVLVCLPVRLIWRLELRWKEKGAVCGMFLLGGVVVVSSFIVIFKTYDPKSRRYDPMRGSIWVSLQLSSALICACLPTYRPILKAHRHLLTPLSLQSLSSSPSPYSSTRIKKFQRSEEDMRALQSFRFPGSPRRARTQEWVDGSLAFGDEVERPGSVCTVGRGEEEAWGNGGIKVRSDVTVVRSPLVR</sequence>
<name>A0A6A5WQ89_9PLEO</name>
<evidence type="ECO:0000313" key="8">
    <source>
        <dbReference type="EMBL" id="KAF2003074.1"/>
    </source>
</evidence>
<dbReference type="AlphaFoldDB" id="A0A6A5WQ89"/>
<reference evidence="8" key="1">
    <citation type="journal article" date="2020" name="Stud. Mycol.">
        <title>101 Dothideomycetes genomes: a test case for predicting lifestyles and emergence of pathogens.</title>
        <authorList>
            <person name="Haridas S."/>
            <person name="Albert R."/>
            <person name="Binder M."/>
            <person name="Bloem J."/>
            <person name="Labutti K."/>
            <person name="Salamov A."/>
            <person name="Andreopoulos B."/>
            <person name="Baker S."/>
            <person name="Barry K."/>
            <person name="Bills G."/>
            <person name="Bluhm B."/>
            <person name="Cannon C."/>
            <person name="Castanera R."/>
            <person name="Culley D."/>
            <person name="Daum C."/>
            <person name="Ezra D."/>
            <person name="Gonzalez J."/>
            <person name="Henrissat B."/>
            <person name="Kuo A."/>
            <person name="Liang C."/>
            <person name="Lipzen A."/>
            <person name="Lutzoni F."/>
            <person name="Magnuson J."/>
            <person name="Mondo S."/>
            <person name="Nolan M."/>
            <person name="Ohm R."/>
            <person name="Pangilinan J."/>
            <person name="Park H.-J."/>
            <person name="Ramirez L."/>
            <person name="Alfaro M."/>
            <person name="Sun H."/>
            <person name="Tritt A."/>
            <person name="Yoshinaga Y."/>
            <person name="Zwiers L.-H."/>
            <person name="Turgeon B."/>
            <person name="Goodwin S."/>
            <person name="Spatafora J."/>
            <person name="Crous P."/>
            <person name="Grigoriev I."/>
        </authorList>
    </citation>
    <scope>NUCLEOTIDE SEQUENCE</scope>
    <source>
        <strain evidence="8">CBS 123094</strain>
    </source>
</reference>
<gene>
    <name evidence="8" type="ORF">P154DRAFT_561554</name>
</gene>
<feature type="domain" description="Rhodopsin" evidence="7">
    <location>
        <begin position="31"/>
        <end position="265"/>
    </location>
</feature>
<comment type="subcellular location">
    <subcellularLocation>
        <location evidence="1">Membrane</location>
        <topology evidence="1">Multi-pass membrane protein</topology>
    </subcellularLocation>
</comment>
<proteinExistence type="inferred from homology"/>
<feature type="transmembrane region" description="Helical" evidence="6">
    <location>
        <begin position="14"/>
        <end position="35"/>
    </location>
</feature>
<dbReference type="InterPro" id="IPR052337">
    <property type="entry name" value="SAT4-like"/>
</dbReference>
<keyword evidence="9" id="KW-1185">Reference proteome</keyword>
<dbReference type="PANTHER" id="PTHR33048:SF168">
    <property type="match status" value="1"/>
</dbReference>
<organism evidence="8 9">
    <name type="scientific">Amniculicola lignicola CBS 123094</name>
    <dbReference type="NCBI Taxonomy" id="1392246"/>
    <lineage>
        <taxon>Eukaryota</taxon>
        <taxon>Fungi</taxon>
        <taxon>Dikarya</taxon>
        <taxon>Ascomycota</taxon>
        <taxon>Pezizomycotina</taxon>
        <taxon>Dothideomycetes</taxon>
        <taxon>Pleosporomycetidae</taxon>
        <taxon>Pleosporales</taxon>
        <taxon>Amniculicolaceae</taxon>
        <taxon>Amniculicola</taxon>
    </lineage>
</organism>
<feature type="transmembrane region" description="Helical" evidence="6">
    <location>
        <begin position="167"/>
        <end position="194"/>
    </location>
</feature>
<keyword evidence="2 6" id="KW-0812">Transmembrane</keyword>
<comment type="similarity">
    <text evidence="5">Belongs to the SAT4 family.</text>
</comment>
<feature type="transmembrane region" description="Helical" evidence="6">
    <location>
        <begin position="240"/>
        <end position="260"/>
    </location>
</feature>
<dbReference type="Pfam" id="PF20684">
    <property type="entry name" value="Fung_rhodopsin"/>
    <property type="match status" value="1"/>
</dbReference>
<evidence type="ECO:0000313" key="9">
    <source>
        <dbReference type="Proteomes" id="UP000799779"/>
    </source>
</evidence>
<dbReference type="GO" id="GO:0016020">
    <property type="term" value="C:membrane"/>
    <property type="evidence" value="ECO:0007669"/>
    <property type="project" value="UniProtKB-SubCell"/>
</dbReference>
<feature type="transmembrane region" description="Helical" evidence="6">
    <location>
        <begin position="206"/>
        <end position="228"/>
    </location>
</feature>
<evidence type="ECO:0000256" key="6">
    <source>
        <dbReference type="SAM" id="Phobius"/>
    </source>
</evidence>
<feature type="transmembrane region" description="Helical" evidence="6">
    <location>
        <begin position="89"/>
        <end position="113"/>
    </location>
</feature>
<evidence type="ECO:0000256" key="4">
    <source>
        <dbReference type="ARBA" id="ARBA00023136"/>
    </source>
</evidence>
<keyword evidence="4 6" id="KW-0472">Membrane</keyword>
<feature type="transmembrane region" description="Helical" evidence="6">
    <location>
        <begin position="47"/>
        <end position="69"/>
    </location>
</feature>
<dbReference type="InterPro" id="IPR049326">
    <property type="entry name" value="Rhodopsin_dom_fungi"/>
</dbReference>